<evidence type="ECO:0000256" key="1">
    <source>
        <dbReference type="SAM" id="MobiDB-lite"/>
    </source>
</evidence>
<comment type="caution">
    <text evidence="3">The sequence shown here is derived from an EMBL/GenBank/DDBJ whole genome shotgun (WGS) entry which is preliminary data.</text>
</comment>
<dbReference type="Gene3D" id="3.40.1170.60">
    <property type="match status" value="1"/>
</dbReference>
<dbReference type="Pfam" id="PF11799">
    <property type="entry name" value="IMS_C"/>
    <property type="match status" value="1"/>
</dbReference>
<dbReference type="InterPro" id="IPR036775">
    <property type="entry name" value="DNA_pol_Y-fam_lit_finger_sf"/>
</dbReference>
<dbReference type="RefSeq" id="XP_044565671.1">
    <property type="nucleotide sequence ID" value="XM_044703299.1"/>
</dbReference>
<dbReference type="SUPFAM" id="SSF56672">
    <property type="entry name" value="DNA/RNA polymerases"/>
    <property type="match status" value="1"/>
</dbReference>
<feature type="region of interest" description="Disordered" evidence="1">
    <location>
        <begin position="448"/>
        <end position="469"/>
    </location>
</feature>
<dbReference type="OMA" id="CKQVAVH"/>
<dbReference type="InterPro" id="IPR043128">
    <property type="entry name" value="Rev_trsase/Diguanyl_cyclase"/>
</dbReference>
<gene>
    <name evidence="3" type="ORF">FDP41_012746</name>
</gene>
<dbReference type="GO" id="GO:0003684">
    <property type="term" value="F:damaged DNA binding"/>
    <property type="evidence" value="ECO:0007669"/>
    <property type="project" value="InterPro"/>
</dbReference>
<accession>A0A6A5C531</accession>
<dbReference type="Gene3D" id="3.30.1490.100">
    <property type="entry name" value="DNA polymerase, Y-family, little finger domain"/>
    <property type="match status" value="1"/>
</dbReference>
<sequence length="481" mass="54962">MLSTSTSHPTLMKEHSKYVIIHLDIDCFYAQCEEVENPSYRDVPLGIQQNQTISTVNYCARLRYGVPKMTRVSKAKEICPQLVIIPARMEIYREMSRKIFEECIAEKIYHQFHGECVLEICGVDEAYVDVSDEVKWRLQHVGDEQQLSSSSKESLNDEREDHEKSMKHSNRIDPNQCMGTKIALSPKSQDVSLNIGSQIAQEIREEVFQRLGFTLSAGISHSKFLSKQASKKKKPNGQATIYSESFNDEINPLDISIIPNIGYQTREKLVQQFHILSIQEFRGLSYLNIRKCFNSDKLASQSLNIANGKYDEDYDRVVSRGPVKSIGSELTFLPIHNSYEEVDQKLRIITQDLAPRIQRDMQRNNKRFATTLTLKYCHGGYFDKFHSKSCRIDSKCYYSSANNVTASSHQTENTIHSRAMLLFKETVPLPFKLQRIAVNVSDFQQNHQTSTGVTSSQKRSLPSSNSGQQSITAFLTKKVKQ</sequence>
<feature type="domain" description="UmuC" evidence="2">
    <location>
        <begin position="20"/>
        <end position="262"/>
    </location>
</feature>
<dbReference type="Gene3D" id="3.30.70.270">
    <property type="match status" value="1"/>
</dbReference>
<dbReference type="Pfam" id="PF00817">
    <property type="entry name" value="IMS"/>
    <property type="match status" value="1"/>
</dbReference>
<reference evidence="3 4" key="1">
    <citation type="journal article" date="2019" name="Sci. Rep.">
        <title>Nanopore sequencing improves the draft genome of the human pathogenic amoeba Naegleria fowleri.</title>
        <authorList>
            <person name="Liechti N."/>
            <person name="Schurch N."/>
            <person name="Bruggmann R."/>
            <person name="Wittwer M."/>
        </authorList>
    </citation>
    <scope>NUCLEOTIDE SEQUENCE [LARGE SCALE GENOMIC DNA]</scope>
    <source>
        <strain evidence="3 4">ATCC 30894</strain>
    </source>
</reference>
<name>A0A6A5C531_NAEFO</name>
<feature type="region of interest" description="Disordered" evidence="1">
    <location>
        <begin position="145"/>
        <end position="172"/>
    </location>
</feature>
<dbReference type="InterPro" id="IPR001126">
    <property type="entry name" value="UmuC"/>
</dbReference>
<evidence type="ECO:0000259" key="2">
    <source>
        <dbReference type="PROSITE" id="PS50173"/>
    </source>
</evidence>
<keyword evidence="4" id="KW-1185">Reference proteome</keyword>
<dbReference type="InterPro" id="IPR017961">
    <property type="entry name" value="DNA_pol_Y-fam_little_finger"/>
</dbReference>
<dbReference type="OrthoDB" id="447129at2759"/>
<dbReference type="VEuPathDB" id="AmoebaDB:NF0038270"/>
<proteinExistence type="predicted"/>
<evidence type="ECO:0000313" key="4">
    <source>
        <dbReference type="Proteomes" id="UP000444721"/>
    </source>
</evidence>
<dbReference type="InterPro" id="IPR043502">
    <property type="entry name" value="DNA/RNA_pol_sf"/>
</dbReference>
<organism evidence="3 4">
    <name type="scientific">Naegleria fowleri</name>
    <name type="common">Brain eating amoeba</name>
    <dbReference type="NCBI Taxonomy" id="5763"/>
    <lineage>
        <taxon>Eukaryota</taxon>
        <taxon>Discoba</taxon>
        <taxon>Heterolobosea</taxon>
        <taxon>Tetramitia</taxon>
        <taxon>Eutetramitia</taxon>
        <taxon>Vahlkampfiidae</taxon>
        <taxon>Naegleria</taxon>
    </lineage>
</organism>
<feature type="compositionally biased region" description="Basic and acidic residues" evidence="1">
    <location>
        <begin position="154"/>
        <end position="166"/>
    </location>
</feature>
<dbReference type="AlphaFoldDB" id="A0A6A5C531"/>
<dbReference type="GeneID" id="68119961"/>
<dbReference type="PROSITE" id="PS50173">
    <property type="entry name" value="UMUC"/>
    <property type="match status" value="1"/>
</dbReference>
<evidence type="ECO:0000313" key="3">
    <source>
        <dbReference type="EMBL" id="KAF0980958.1"/>
    </source>
</evidence>
<dbReference type="EMBL" id="VFQX01000016">
    <property type="protein sequence ID" value="KAF0980958.1"/>
    <property type="molecule type" value="Genomic_DNA"/>
</dbReference>
<dbReference type="PANTHER" id="PTHR46404">
    <property type="entry name" value="DNA POLYMERASE IOTA"/>
    <property type="match status" value="1"/>
</dbReference>
<dbReference type="PIRSF" id="PIRSF036603">
    <property type="entry name" value="DPol_eta"/>
    <property type="match status" value="1"/>
</dbReference>
<dbReference type="Proteomes" id="UP000444721">
    <property type="component" value="Unassembled WGS sequence"/>
</dbReference>
<dbReference type="GO" id="GO:0006281">
    <property type="term" value="P:DNA repair"/>
    <property type="evidence" value="ECO:0007669"/>
    <property type="project" value="InterPro"/>
</dbReference>
<dbReference type="VEuPathDB" id="AmoebaDB:FDP41_012746"/>
<dbReference type="PANTHER" id="PTHR46404:SF1">
    <property type="entry name" value="DNA POLYMERASE IOTA"/>
    <property type="match status" value="1"/>
</dbReference>
<protein>
    <recommendedName>
        <fullName evidence="2">UmuC domain-containing protein</fullName>
    </recommendedName>
</protein>
<dbReference type="SUPFAM" id="SSF100879">
    <property type="entry name" value="Lesion bypass DNA polymerase (Y-family), little finger domain"/>
    <property type="match status" value="1"/>
</dbReference>
<dbReference type="VEuPathDB" id="AmoebaDB:NfTy_037050"/>